<feature type="chain" id="PRO_5015515395" description="Glucose/Sorbosone dehydrogenase domain-containing protein" evidence="1">
    <location>
        <begin position="28"/>
        <end position="406"/>
    </location>
</feature>
<dbReference type="PANTHER" id="PTHR33546">
    <property type="entry name" value="LARGE, MULTIFUNCTIONAL SECRETED PROTEIN-RELATED"/>
    <property type="match status" value="1"/>
</dbReference>
<proteinExistence type="predicted"/>
<dbReference type="InterPro" id="IPR011042">
    <property type="entry name" value="6-blade_b-propeller_TolB-like"/>
</dbReference>
<evidence type="ECO:0000313" key="3">
    <source>
        <dbReference type="EMBL" id="AVO36236.1"/>
    </source>
</evidence>
<dbReference type="InterPro" id="IPR011041">
    <property type="entry name" value="Quinoprot_gluc/sorb_DH_b-prop"/>
</dbReference>
<evidence type="ECO:0000256" key="1">
    <source>
        <dbReference type="SAM" id="SignalP"/>
    </source>
</evidence>
<dbReference type="AlphaFoldDB" id="A0A2S0MK44"/>
<dbReference type="PANTHER" id="PTHR33546:SF1">
    <property type="entry name" value="LARGE, MULTIFUNCTIONAL SECRETED PROTEIN"/>
    <property type="match status" value="1"/>
</dbReference>
<dbReference type="Pfam" id="PF07995">
    <property type="entry name" value="GSDH"/>
    <property type="match status" value="1"/>
</dbReference>
<evidence type="ECO:0000313" key="4">
    <source>
        <dbReference type="Proteomes" id="UP000239709"/>
    </source>
</evidence>
<protein>
    <recommendedName>
        <fullName evidence="2">Glucose/Sorbosone dehydrogenase domain-containing protein</fullName>
    </recommendedName>
</protein>
<feature type="domain" description="Glucose/Sorbosone dehydrogenase" evidence="2">
    <location>
        <begin position="159"/>
        <end position="392"/>
    </location>
</feature>
<dbReference type="OrthoDB" id="9770043at2"/>
<gene>
    <name evidence="3" type="ORF">C6570_16965</name>
</gene>
<feature type="signal peptide" evidence="1">
    <location>
        <begin position="1"/>
        <end position="27"/>
    </location>
</feature>
<keyword evidence="1" id="KW-0732">Signal</keyword>
<dbReference type="KEGG" id="otk:C6570_16965"/>
<organism evidence="3 4">
    <name type="scientific">Ottowia oryzae</name>
    <dbReference type="NCBI Taxonomy" id="2109914"/>
    <lineage>
        <taxon>Bacteria</taxon>
        <taxon>Pseudomonadati</taxon>
        <taxon>Pseudomonadota</taxon>
        <taxon>Betaproteobacteria</taxon>
        <taxon>Burkholderiales</taxon>
        <taxon>Comamonadaceae</taxon>
        <taxon>Ottowia</taxon>
    </lineage>
</organism>
<dbReference type="Proteomes" id="UP000239709">
    <property type="component" value="Chromosome"/>
</dbReference>
<reference evidence="3 4" key="1">
    <citation type="submission" date="2018-03" db="EMBL/GenBank/DDBJ databases">
        <title>Genome sequencing of Ottowia sp.</title>
        <authorList>
            <person name="Kim S.-J."/>
            <person name="Heo J."/>
            <person name="Kwon S.-W."/>
        </authorList>
    </citation>
    <scope>NUCLEOTIDE SEQUENCE [LARGE SCALE GENOMIC DNA]</scope>
    <source>
        <strain evidence="3 4">KADR8-3</strain>
    </source>
</reference>
<name>A0A2S0MK44_9BURK</name>
<dbReference type="EMBL" id="CP027666">
    <property type="protein sequence ID" value="AVO36236.1"/>
    <property type="molecule type" value="Genomic_DNA"/>
</dbReference>
<evidence type="ECO:0000259" key="2">
    <source>
        <dbReference type="Pfam" id="PF07995"/>
    </source>
</evidence>
<sequence>MAQRRHHWLTLAAALALLGSAAAPALARGYVPQGRCGPHERVQIDTVPAGHCVALVADETQGLAAPRRILEVTPGRFWVIDMGANWVPKRGRLLELTLPPGAARAKVSTLAEGLDRPLGLAKGPDGQIWMGEVHQVWRTPLPPPGQPIRREVMLPNLPTSGAHPLKEIAFGPGDALYVNMGSVTDSCRNDAQQQPVPCPELGGTQPRAAVYRAQLDPAQGWKVTRFEPFATGLRNSVALTVLPSGAVLQGENSIDYPDAAQPPEKLNRLQAGRHYGWPYCVGKGMAARGYEKRYDCAQATPPAQTWPAHAAPLHLLQGTAGSPFAGQLLVAWHGHRPAGQRVMRVPIRADGTPTGPPRPVLEGWAARQGVRPVGHPTGLAIDHDGRLWVVEDIHRAVLLVRPIQAP</sequence>
<dbReference type="Gene3D" id="2.120.10.30">
    <property type="entry name" value="TolB, C-terminal domain"/>
    <property type="match status" value="1"/>
</dbReference>
<keyword evidence="4" id="KW-1185">Reference proteome</keyword>
<dbReference type="InterPro" id="IPR012938">
    <property type="entry name" value="Glc/Sorbosone_DH"/>
</dbReference>
<accession>A0A2S0MK44</accession>
<dbReference type="SUPFAM" id="SSF50952">
    <property type="entry name" value="Soluble quinoprotein glucose dehydrogenase"/>
    <property type="match status" value="1"/>
</dbReference>